<proteinExistence type="predicted"/>
<organism evidence="3 4">
    <name type="scientific">Athelia psychrophila</name>
    <dbReference type="NCBI Taxonomy" id="1759441"/>
    <lineage>
        <taxon>Eukaryota</taxon>
        <taxon>Fungi</taxon>
        <taxon>Dikarya</taxon>
        <taxon>Basidiomycota</taxon>
        <taxon>Agaricomycotina</taxon>
        <taxon>Agaricomycetes</taxon>
        <taxon>Agaricomycetidae</taxon>
        <taxon>Atheliales</taxon>
        <taxon>Atheliaceae</taxon>
        <taxon>Athelia</taxon>
    </lineage>
</organism>
<evidence type="ECO:0000313" key="3">
    <source>
        <dbReference type="EMBL" id="KZP15594.1"/>
    </source>
</evidence>
<evidence type="ECO:0000256" key="2">
    <source>
        <dbReference type="SAM" id="Phobius"/>
    </source>
</evidence>
<dbReference type="AlphaFoldDB" id="A0A166EBJ1"/>
<feature type="transmembrane region" description="Helical" evidence="2">
    <location>
        <begin position="30"/>
        <end position="51"/>
    </location>
</feature>
<reference evidence="3 4" key="1">
    <citation type="journal article" date="2016" name="Mol. Biol. Evol.">
        <title>Comparative Genomics of Early-Diverging Mushroom-Forming Fungi Provides Insights into the Origins of Lignocellulose Decay Capabilities.</title>
        <authorList>
            <person name="Nagy L.G."/>
            <person name="Riley R."/>
            <person name="Tritt A."/>
            <person name="Adam C."/>
            <person name="Daum C."/>
            <person name="Floudas D."/>
            <person name="Sun H."/>
            <person name="Yadav J.S."/>
            <person name="Pangilinan J."/>
            <person name="Larsson K.H."/>
            <person name="Matsuura K."/>
            <person name="Barry K."/>
            <person name="Labutti K."/>
            <person name="Kuo R."/>
            <person name="Ohm R.A."/>
            <person name="Bhattacharya S.S."/>
            <person name="Shirouzu T."/>
            <person name="Yoshinaga Y."/>
            <person name="Martin F.M."/>
            <person name="Grigoriev I.V."/>
            <person name="Hibbett D.S."/>
        </authorList>
    </citation>
    <scope>NUCLEOTIDE SEQUENCE [LARGE SCALE GENOMIC DNA]</scope>
    <source>
        <strain evidence="3 4">CBS 109695</strain>
    </source>
</reference>
<keyword evidence="2" id="KW-1133">Transmembrane helix</keyword>
<feature type="compositionally biased region" description="Basic and acidic residues" evidence="1">
    <location>
        <begin position="108"/>
        <end position="121"/>
    </location>
</feature>
<protein>
    <submittedName>
        <fullName evidence="3">Uncharacterized protein</fullName>
    </submittedName>
</protein>
<evidence type="ECO:0000256" key="1">
    <source>
        <dbReference type="SAM" id="MobiDB-lite"/>
    </source>
</evidence>
<dbReference type="Proteomes" id="UP000076532">
    <property type="component" value="Unassembled WGS sequence"/>
</dbReference>
<gene>
    <name evidence="3" type="ORF">FIBSPDRAFT_895603</name>
</gene>
<evidence type="ECO:0000313" key="4">
    <source>
        <dbReference type="Proteomes" id="UP000076532"/>
    </source>
</evidence>
<name>A0A166EBJ1_9AGAM</name>
<keyword evidence="2" id="KW-0812">Transmembrane</keyword>
<keyword evidence="4" id="KW-1185">Reference proteome</keyword>
<dbReference type="EMBL" id="KV417602">
    <property type="protein sequence ID" value="KZP15594.1"/>
    <property type="molecule type" value="Genomic_DNA"/>
</dbReference>
<accession>A0A166EBJ1</accession>
<keyword evidence="2" id="KW-0472">Membrane</keyword>
<sequence>MTNRLASTFTLHASRGIVRGRSSSTLFLPILAYLSLSLNLAAIYSVSSAYVRPDTERLQALLDISGVASLECDSFENVDNLLGVELEHAKYFRGQHLADYTVGIKPGHKDSRQEVARRTDPSVHYGAQGGHGAGSSAAGLDLAVRADGGSSAPNLHDLVACAMHQPAM</sequence>
<feature type="region of interest" description="Disordered" evidence="1">
    <location>
        <begin position="108"/>
        <end position="133"/>
    </location>
</feature>